<dbReference type="AlphaFoldDB" id="A0A9P0E3G4"/>
<evidence type="ECO:0000313" key="3">
    <source>
        <dbReference type="Proteomes" id="UP001152798"/>
    </source>
</evidence>
<keyword evidence="3" id="KW-1185">Reference proteome</keyword>
<evidence type="ECO:0000256" key="1">
    <source>
        <dbReference type="SAM" id="MobiDB-lite"/>
    </source>
</evidence>
<accession>A0A9P0E3G4</accession>
<dbReference type="EMBL" id="OV725077">
    <property type="protein sequence ID" value="CAH1391016.1"/>
    <property type="molecule type" value="Genomic_DNA"/>
</dbReference>
<protein>
    <submittedName>
        <fullName evidence="2">Uncharacterized protein</fullName>
    </submittedName>
</protein>
<organism evidence="2 3">
    <name type="scientific">Nezara viridula</name>
    <name type="common">Southern green stink bug</name>
    <name type="synonym">Cimex viridulus</name>
    <dbReference type="NCBI Taxonomy" id="85310"/>
    <lineage>
        <taxon>Eukaryota</taxon>
        <taxon>Metazoa</taxon>
        <taxon>Ecdysozoa</taxon>
        <taxon>Arthropoda</taxon>
        <taxon>Hexapoda</taxon>
        <taxon>Insecta</taxon>
        <taxon>Pterygota</taxon>
        <taxon>Neoptera</taxon>
        <taxon>Paraneoptera</taxon>
        <taxon>Hemiptera</taxon>
        <taxon>Heteroptera</taxon>
        <taxon>Panheteroptera</taxon>
        <taxon>Pentatomomorpha</taxon>
        <taxon>Pentatomoidea</taxon>
        <taxon>Pentatomidae</taxon>
        <taxon>Pentatominae</taxon>
        <taxon>Nezara</taxon>
    </lineage>
</organism>
<feature type="compositionally biased region" description="Basic and acidic residues" evidence="1">
    <location>
        <begin position="100"/>
        <end position="111"/>
    </location>
</feature>
<evidence type="ECO:0000313" key="2">
    <source>
        <dbReference type="EMBL" id="CAH1391016.1"/>
    </source>
</evidence>
<reference evidence="2" key="1">
    <citation type="submission" date="2022-01" db="EMBL/GenBank/DDBJ databases">
        <authorList>
            <person name="King R."/>
        </authorList>
    </citation>
    <scope>NUCLEOTIDE SEQUENCE</scope>
</reference>
<name>A0A9P0E3G4_NEZVI</name>
<feature type="compositionally biased region" description="Low complexity" evidence="1">
    <location>
        <begin position="130"/>
        <end position="142"/>
    </location>
</feature>
<gene>
    <name evidence="2" type="ORF">NEZAVI_LOCUS2113</name>
</gene>
<dbReference type="Proteomes" id="UP001152798">
    <property type="component" value="Chromosome 1"/>
</dbReference>
<proteinExistence type="predicted"/>
<sequence length="142" mass="16488">MDGTAIVFQSPVDDRAAIKFRQLAVIERAYIEEQRFSRRPRSWPASWFNVSPPQQHINHKTDEANRASLLLRTEIHLKQPMPTRLTPYSNRYVKTPPMPRAEEPLTSRRQEPLSLCCSSNRRTPHHIPSHHPVTTTTTATIW</sequence>
<feature type="region of interest" description="Disordered" evidence="1">
    <location>
        <begin position="82"/>
        <end position="142"/>
    </location>
</feature>